<keyword evidence="2" id="KW-0812">Transmembrane</keyword>
<feature type="transmembrane region" description="Helical" evidence="2">
    <location>
        <begin position="59"/>
        <end position="79"/>
    </location>
</feature>
<dbReference type="Pfam" id="PF09534">
    <property type="entry name" value="Trp_oprn_chp"/>
    <property type="match status" value="1"/>
</dbReference>
<sequence>MSTRASEPAREGHESEGHESEGHEGEGHQAVGHEPVGHETLGHEGRRAGRTHSRKVSRIAALGIALGAVGQWFAARATWLKVVAFDDKTGDVTRSIPGASWSTATTALAALLLVAAIAGLSLKKIGRRLAGAMAAIAAVIASWPATHLALYGADPQRAHSLLVDGLTSSKATEPQTISQWATIQDMQVNYVATVVFVVFCALALVSSIVLAMRPGEDTAKANRFERKADREAKLAEDLAQSPDSGRVMWDALDADLDPTDDLPPTDPDAPEASQAPEAPQAPERP</sequence>
<feature type="transmembrane region" description="Helical" evidence="2">
    <location>
        <begin position="99"/>
        <end position="122"/>
    </location>
</feature>
<feature type="region of interest" description="Disordered" evidence="1">
    <location>
        <begin position="1"/>
        <end position="52"/>
    </location>
</feature>
<feature type="region of interest" description="Disordered" evidence="1">
    <location>
        <begin position="235"/>
        <end position="285"/>
    </location>
</feature>
<proteinExistence type="predicted"/>
<dbReference type="STRING" id="185761.SAMN05660282_00721"/>
<dbReference type="InterPro" id="IPR019051">
    <property type="entry name" value="Trp_biosyn_TM_oprn/chp"/>
</dbReference>
<dbReference type="NCBIfam" id="TIGR02234">
    <property type="entry name" value="trp_oprn_chp"/>
    <property type="match status" value="1"/>
</dbReference>
<feature type="compositionally biased region" description="Basic and acidic residues" evidence="1">
    <location>
        <begin position="7"/>
        <end position="27"/>
    </location>
</feature>
<feature type="compositionally biased region" description="Low complexity" evidence="1">
    <location>
        <begin position="270"/>
        <end position="285"/>
    </location>
</feature>
<dbReference type="RefSeq" id="WP_092284498.1">
    <property type="nucleotide sequence ID" value="NZ_FOPJ01000003.1"/>
</dbReference>
<feature type="compositionally biased region" description="Basic and acidic residues" evidence="1">
    <location>
        <begin position="35"/>
        <end position="47"/>
    </location>
</feature>
<dbReference type="Proteomes" id="UP000199065">
    <property type="component" value="Unassembled WGS sequence"/>
</dbReference>
<feature type="transmembrane region" description="Helical" evidence="2">
    <location>
        <begin position="129"/>
        <end position="153"/>
    </location>
</feature>
<keyword evidence="2" id="KW-1133">Transmembrane helix</keyword>
<organism evidence="3 4">
    <name type="scientific">Corynebacterium spheniscorum</name>
    <dbReference type="NCBI Taxonomy" id="185761"/>
    <lineage>
        <taxon>Bacteria</taxon>
        <taxon>Bacillati</taxon>
        <taxon>Actinomycetota</taxon>
        <taxon>Actinomycetes</taxon>
        <taxon>Mycobacteriales</taxon>
        <taxon>Corynebacteriaceae</taxon>
        <taxon>Corynebacterium</taxon>
    </lineage>
</organism>
<keyword evidence="4" id="KW-1185">Reference proteome</keyword>
<gene>
    <name evidence="3" type="ORF">SAMN05660282_00721</name>
</gene>
<dbReference type="AlphaFoldDB" id="A0A1I2RE48"/>
<reference evidence="3 4" key="1">
    <citation type="submission" date="2016-10" db="EMBL/GenBank/DDBJ databases">
        <authorList>
            <person name="de Groot N.N."/>
        </authorList>
    </citation>
    <scope>NUCLEOTIDE SEQUENCE [LARGE SCALE GENOMIC DNA]</scope>
    <source>
        <strain>J11</strain>
        <strain evidence="4">PG 39</strain>
    </source>
</reference>
<protein>
    <submittedName>
        <fullName evidence="3">Trp region conserved hypothetical membrane protein</fullName>
    </submittedName>
</protein>
<feature type="transmembrane region" description="Helical" evidence="2">
    <location>
        <begin position="190"/>
        <end position="212"/>
    </location>
</feature>
<dbReference type="OrthoDB" id="4372702at2"/>
<keyword evidence="2" id="KW-0472">Membrane</keyword>
<name>A0A1I2RE48_9CORY</name>
<dbReference type="InterPro" id="IPR011746">
    <property type="entry name" value="Trp_synth-assoc_CHP"/>
</dbReference>
<dbReference type="EMBL" id="FOPJ01000003">
    <property type="protein sequence ID" value="SFG37769.1"/>
    <property type="molecule type" value="Genomic_DNA"/>
</dbReference>
<evidence type="ECO:0000256" key="2">
    <source>
        <dbReference type="SAM" id="Phobius"/>
    </source>
</evidence>
<evidence type="ECO:0000313" key="3">
    <source>
        <dbReference type="EMBL" id="SFG37769.1"/>
    </source>
</evidence>
<accession>A0A1I2RE48</accession>
<evidence type="ECO:0000313" key="4">
    <source>
        <dbReference type="Proteomes" id="UP000199065"/>
    </source>
</evidence>
<evidence type="ECO:0000256" key="1">
    <source>
        <dbReference type="SAM" id="MobiDB-lite"/>
    </source>
</evidence>